<evidence type="ECO:0000259" key="12">
    <source>
        <dbReference type="Pfam" id="PF08638"/>
    </source>
</evidence>
<dbReference type="InterPro" id="IPR056878">
    <property type="entry name" value="RM5_Med14"/>
</dbReference>
<comment type="function">
    <text evidence="10">Component of the Mediator complex, a coactivator involved in the regulated transcription of nearly all RNA polymerase II-dependent genes. Mediator functions as a bridge to convey information from gene-specific regulatory proteins to the basal RNA polymerase II transcription machinery. Mediator is recruited to promoters by direct interactions with regulatory proteins and serves as a scaffold for the assembly of a functional preinitiation complex with RNA polymerase II and the general transcription factors.</text>
</comment>
<feature type="domain" description="Mediator of RNA polymerase II transcription subunit 14 C-terminal" evidence="18">
    <location>
        <begin position="1338"/>
        <end position="1481"/>
    </location>
</feature>
<dbReference type="GO" id="GO:0006357">
    <property type="term" value="P:regulation of transcription by RNA polymerase II"/>
    <property type="evidence" value="ECO:0007669"/>
    <property type="project" value="InterPro"/>
</dbReference>
<evidence type="ECO:0000256" key="11">
    <source>
        <dbReference type="SAM" id="MobiDB-lite"/>
    </source>
</evidence>
<keyword evidence="5 10" id="KW-0805">Transcription regulation</keyword>
<keyword evidence="6 10" id="KW-0010">Activator</keyword>
<feature type="compositionally biased region" description="Polar residues" evidence="11">
    <location>
        <begin position="1129"/>
        <end position="1153"/>
    </location>
</feature>
<dbReference type="GO" id="GO:0003712">
    <property type="term" value="F:transcription coregulator activity"/>
    <property type="evidence" value="ECO:0007669"/>
    <property type="project" value="UniProtKB-UniRule"/>
</dbReference>
<gene>
    <name evidence="20" type="primary">MED14</name>
</gene>
<evidence type="ECO:0000256" key="6">
    <source>
        <dbReference type="ARBA" id="ARBA00023159"/>
    </source>
</evidence>
<evidence type="ECO:0000256" key="2">
    <source>
        <dbReference type="ARBA" id="ARBA00007813"/>
    </source>
</evidence>
<organism evidence="19 20">
    <name type="scientific">Drosophila pseudoobscura pseudoobscura</name>
    <name type="common">Fruit fly</name>
    <dbReference type="NCBI Taxonomy" id="46245"/>
    <lineage>
        <taxon>Eukaryota</taxon>
        <taxon>Metazoa</taxon>
        <taxon>Ecdysozoa</taxon>
        <taxon>Arthropoda</taxon>
        <taxon>Hexapoda</taxon>
        <taxon>Insecta</taxon>
        <taxon>Pterygota</taxon>
        <taxon>Neoptera</taxon>
        <taxon>Endopterygota</taxon>
        <taxon>Diptera</taxon>
        <taxon>Brachycera</taxon>
        <taxon>Muscomorpha</taxon>
        <taxon>Ephydroidea</taxon>
        <taxon>Drosophilidae</taxon>
        <taxon>Drosophila</taxon>
        <taxon>Sophophora</taxon>
    </lineage>
</organism>
<dbReference type="InterPro" id="IPR013947">
    <property type="entry name" value="Mediator_Med14"/>
</dbReference>
<dbReference type="InterPro" id="IPR055122">
    <property type="entry name" value="Med14_N"/>
</dbReference>
<proteinExistence type="inferred from homology"/>
<feature type="domain" description="Mediator of RNA polymerase II transcription subunit 14 RM8" evidence="14">
    <location>
        <begin position="1245"/>
        <end position="1322"/>
    </location>
</feature>
<evidence type="ECO:0000256" key="7">
    <source>
        <dbReference type="ARBA" id="ARBA00023163"/>
    </source>
</evidence>
<protein>
    <recommendedName>
        <fullName evidence="3 10">Mediator of RNA polymerase II transcription subunit 14</fullName>
    </recommendedName>
    <alternativeName>
        <fullName evidence="9 10">Mediator complex subunit 14</fullName>
    </alternativeName>
</protein>
<evidence type="ECO:0000313" key="19">
    <source>
        <dbReference type="Proteomes" id="UP000001819"/>
    </source>
</evidence>
<evidence type="ECO:0000313" key="20">
    <source>
        <dbReference type="RefSeq" id="XP_033238126.1"/>
    </source>
</evidence>
<evidence type="ECO:0000259" key="15">
    <source>
        <dbReference type="Pfam" id="PF22984"/>
    </source>
</evidence>
<feature type="domain" description="Mediator of RNA polymerase II transcription subunit 14 RM3" evidence="16">
    <location>
        <begin position="376"/>
        <end position="484"/>
    </location>
</feature>
<sequence length="1550" mass="171779">MAPTPLPLEQMSGVGGYLPAGQEGGPRINTMSMSMLIDFIIQRTYHELTVLAELLPRKTDMERKIEIYNYAARTRHLFTRLNALVKWGNSVSKVDKSSQIMSFLDKQNMLFVETADMLARMSRETLVRARLPNFHIPAAVEVLTTGTYNRLPTCIRERIVPADAITPAEKKQTLLRLNQVIQHRLVTGKLLPQMREFRIKNGRVTFEVKHEFSVALTVMGDSQNVPWRLLDIDVLVEDKETGDGKSLVHPLQVNYIHQLIQARLVENPNALSEVYNCLHYFCQSLQLEVLYTQTLRLNYERLDDNNITVEEYVPGVKLTVSYWRDLKSELGYRLTVQSDPSEIGRPLAVVHVPSLGAKESAEVADRAVRSEHLSMERLIVHTVYIRSVSRLSDLKLEFQAFLKDVDFNLQGTPAILTVPVLSPCLRAEQIHITIDTHTGMFRCHVPKHLDCPITDEMQEALNGDRSKLPSLLSELRYWITHRRCEKTLQHLPATATDTLTFLTQPEQELLQQGRHKIYVKLHRHPNIILVVQLKEKSTMANEMEYTFHLGFVAFQKDEADVIDDSAKQLVSVVAQPPSDIPKFFTKLMRLIEFDTFVATHGPGTEVDAPPAKQQKTIFPAYFIPELAHVVAMCDEKIPFMNLAQTLSKHNIPHSGLQVEANATSLVLKILALPQPGKSATAAGQQPQQGAASAAGTAAGAAASAGAGAAAGETKPQPPSGSSAFPRIEPHVWDDLMRRVLSISVRSQTNKNSQVRIWVVEFVFYSTPLQSCHPKEQGSRRTVYLTYEQANHDFSKTVEELLNDWSKIVYLYTLVYDFAEQLRNKRLALCDMLVVKSYSYMNLLLGYGPKKEVSCNIYWSVQSHGFRLTFVGGMSAVNAHSMMRDQLAQHLNQQHSLTQIAQILHETYNPMSSIAKLPVLPFLGIPRPQVPVLSFCMLAQSPCLMRLTYQAVYCLELRFRANRLVSIRDGASSRFERNVIEEFTPIQGLKAFLSKYVDESAAYRGRAPHEDDNPLSPIGMEDNYGGPSSVTGVSAGGSSPFLGAGMRGPQSPRDSGLRFPAPHTPPSSSNPHTPASPHPSAGGGGAAQSHGNFNLTSPPAPHMPHPSPGGLMPSSPLNPQPSPHMVHSPGPNTLYMQSHQDSPFTAMSPANNQWPGSPSMPRPSPRPGQSPEHKSTGGSVVTGGPDRGGSRGTLNRPWAGAVPTLLTHEALETLCRPSPHPNKDINVTDMSPLERFLGCVYMRRQLHRNIQNEESLTALNSTEPGVVLFKVDGLQCQVMLNQMHMQTLHLKITQLPPPPDKPTFQLSPDDLLVIEQYFDTRVAAPPYRPNSLHSICRLLNLPAQVLKDFVQIMRLELKPEFGGDQLKWTVQMCMRMPPSAVPIVPSGNACVVLGRMKILFFLQITKIPFNGKDWKDSPSLVLPIVYDITMNLTQMAERREQVPSPMMTAASTLLRRFSEFNSQQNQCSLFPAITDLLTNLQLATDMPQPPPNQAIGPPVGVGVGVGVGIGVVGSSPNPMMPMQQLQPQVGPQGQVGPGGYPQLGPNPGGPQ</sequence>
<evidence type="ECO:0000259" key="16">
    <source>
        <dbReference type="Pfam" id="PF25065"/>
    </source>
</evidence>
<dbReference type="InterPro" id="IPR055113">
    <property type="entry name" value="Med14_RM2"/>
</dbReference>
<evidence type="ECO:0000256" key="10">
    <source>
        <dbReference type="RuleBase" id="RU365082"/>
    </source>
</evidence>
<dbReference type="ExpressionAtlas" id="A0A6I8W459">
    <property type="expression patterns" value="baseline"/>
</dbReference>
<dbReference type="InterPro" id="IPR055114">
    <property type="entry name" value="Med14_RM6"/>
</dbReference>
<dbReference type="PANTHER" id="PTHR12809:SF2">
    <property type="entry name" value="MEDIATOR OF RNA POLYMERASE II TRANSCRIPTION SUBUNIT 14"/>
    <property type="match status" value="1"/>
</dbReference>
<feature type="region of interest" description="Disordered" evidence="11">
    <location>
        <begin position="1516"/>
        <end position="1550"/>
    </location>
</feature>
<feature type="region of interest" description="Disordered" evidence="11">
    <location>
        <begin position="1004"/>
        <end position="1197"/>
    </location>
</feature>
<dbReference type="InterPro" id="IPR056877">
    <property type="entry name" value="Med14_C"/>
</dbReference>
<feature type="domain" description="Mediator of RNA polymerase II transcription subunit 14 RM2" evidence="13">
    <location>
        <begin position="300"/>
        <end position="373"/>
    </location>
</feature>
<dbReference type="InterPro" id="IPR055107">
    <property type="entry name" value="Med14_RM8"/>
</dbReference>
<dbReference type="InterPro" id="IPR056879">
    <property type="entry name" value="RM3_Med14"/>
</dbReference>
<dbReference type="Pfam" id="PF22983">
    <property type="entry name" value="RM8_Med14"/>
    <property type="match status" value="1"/>
</dbReference>
<name>A0A6I8W459_DROPS</name>
<comment type="subunit">
    <text evidence="10">Component of the Mediator complex.</text>
</comment>
<evidence type="ECO:0000256" key="9">
    <source>
        <dbReference type="ARBA" id="ARBA00032007"/>
    </source>
</evidence>
<feature type="compositionally biased region" description="Low complexity" evidence="11">
    <location>
        <begin position="1065"/>
        <end position="1079"/>
    </location>
</feature>
<dbReference type="GO" id="GO:0016592">
    <property type="term" value="C:mediator complex"/>
    <property type="evidence" value="ECO:0007669"/>
    <property type="project" value="UniProtKB-UniRule"/>
</dbReference>
<evidence type="ECO:0000259" key="18">
    <source>
        <dbReference type="Pfam" id="PF25069"/>
    </source>
</evidence>
<evidence type="ECO:0000256" key="8">
    <source>
        <dbReference type="ARBA" id="ARBA00023242"/>
    </source>
</evidence>
<evidence type="ECO:0000259" key="13">
    <source>
        <dbReference type="Pfam" id="PF22981"/>
    </source>
</evidence>
<feature type="region of interest" description="Disordered" evidence="11">
    <location>
        <begin position="706"/>
        <end position="725"/>
    </location>
</feature>
<feature type="compositionally biased region" description="Pro residues" evidence="11">
    <location>
        <begin position="1157"/>
        <end position="1167"/>
    </location>
</feature>
<dbReference type="Pfam" id="PF22981">
    <property type="entry name" value="RM2_Med14"/>
    <property type="match status" value="1"/>
</dbReference>
<feature type="domain" description="Mediator complex subunit MED14 N-terminal" evidence="12">
    <location>
        <begin position="31"/>
        <end position="219"/>
    </location>
</feature>
<feature type="domain" description="Mediator of RNA polymerase II transcription subunit 14 RM5" evidence="17">
    <location>
        <begin position="651"/>
        <end position="680"/>
    </location>
</feature>
<feature type="compositionally biased region" description="Low complexity" evidence="11">
    <location>
        <begin position="1024"/>
        <end position="1039"/>
    </location>
</feature>
<evidence type="ECO:0000256" key="3">
    <source>
        <dbReference type="ARBA" id="ARBA00019619"/>
    </source>
</evidence>
<feature type="compositionally biased region" description="Low complexity" evidence="11">
    <location>
        <begin position="1519"/>
        <end position="1531"/>
    </location>
</feature>
<dbReference type="GO" id="GO:0070847">
    <property type="term" value="C:core mediator complex"/>
    <property type="evidence" value="ECO:0007669"/>
    <property type="project" value="TreeGrafter"/>
</dbReference>
<feature type="domain" description="Mediator of RNA polymerase II transcription subunit 14 RM6" evidence="15">
    <location>
        <begin position="828"/>
        <end position="892"/>
    </location>
</feature>
<evidence type="ECO:0000259" key="17">
    <source>
        <dbReference type="Pfam" id="PF25067"/>
    </source>
</evidence>
<dbReference type="Pfam" id="PF22984">
    <property type="entry name" value="RM6_Med14"/>
    <property type="match status" value="1"/>
</dbReference>
<feature type="domain" description="Mediator of RNA polymerase II transcription subunit 14 RM5" evidence="17">
    <location>
        <begin position="725"/>
        <end position="791"/>
    </location>
</feature>
<comment type="subcellular location">
    <subcellularLocation>
        <location evidence="1 10">Nucleus</location>
    </subcellularLocation>
</comment>
<dbReference type="Proteomes" id="UP000001819">
    <property type="component" value="Chromosome X"/>
</dbReference>
<keyword evidence="4" id="KW-0677">Repeat</keyword>
<dbReference type="PANTHER" id="PTHR12809">
    <property type="entry name" value="MEDIATOR COMPLEX SUBUNIT"/>
    <property type="match status" value="1"/>
</dbReference>
<dbReference type="RefSeq" id="XP_033238126.1">
    <property type="nucleotide sequence ID" value="XM_033382235.1"/>
</dbReference>
<evidence type="ECO:0000256" key="5">
    <source>
        <dbReference type="ARBA" id="ARBA00023015"/>
    </source>
</evidence>
<reference evidence="20" key="1">
    <citation type="submission" date="2025-08" db="UniProtKB">
        <authorList>
            <consortium name="RefSeq"/>
        </authorList>
    </citation>
    <scope>IDENTIFICATION</scope>
    <source>
        <strain evidence="20">MV-25-SWS-2005</strain>
        <tissue evidence="20">Whole body</tissue>
    </source>
</reference>
<feature type="compositionally biased region" description="Pro residues" evidence="11">
    <location>
        <begin position="1097"/>
        <end position="1106"/>
    </location>
</feature>
<keyword evidence="19" id="KW-1185">Reference proteome</keyword>
<dbReference type="Pfam" id="PF25069">
    <property type="entry name" value="Med14_C"/>
    <property type="match status" value="1"/>
</dbReference>
<keyword evidence="8 10" id="KW-0539">Nucleus</keyword>
<comment type="similarity">
    <text evidence="2 10">Belongs to the Mediator complex subunit 14 family.</text>
</comment>
<dbReference type="Pfam" id="PF08638">
    <property type="entry name" value="Med14"/>
    <property type="match status" value="1"/>
</dbReference>
<evidence type="ECO:0000259" key="14">
    <source>
        <dbReference type="Pfam" id="PF22983"/>
    </source>
</evidence>
<dbReference type="Pfam" id="PF25067">
    <property type="entry name" value="RM5_Med14"/>
    <property type="match status" value="2"/>
</dbReference>
<dbReference type="Pfam" id="PF25065">
    <property type="entry name" value="RM3_Med14"/>
    <property type="match status" value="1"/>
</dbReference>
<accession>A0A6I8W459</accession>
<keyword evidence="7 10" id="KW-0804">Transcription</keyword>
<evidence type="ECO:0000256" key="4">
    <source>
        <dbReference type="ARBA" id="ARBA00022737"/>
    </source>
</evidence>
<evidence type="ECO:0000256" key="1">
    <source>
        <dbReference type="ARBA" id="ARBA00004123"/>
    </source>
</evidence>